<dbReference type="InParanoid" id="A0A2H3DWB2"/>
<gene>
    <name evidence="1" type="ORF">ARMGADRAFT_505713</name>
</gene>
<keyword evidence="2" id="KW-1185">Reference proteome</keyword>
<name>A0A2H3DWB2_ARMGA</name>
<dbReference type="Proteomes" id="UP000217790">
    <property type="component" value="Unassembled WGS sequence"/>
</dbReference>
<accession>A0A2H3DWB2</accession>
<evidence type="ECO:0000313" key="2">
    <source>
        <dbReference type="Proteomes" id="UP000217790"/>
    </source>
</evidence>
<protein>
    <submittedName>
        <fullName evidence="1">Uncharacterized protein</fullName>
    </submittedName>
</protein>
<proteinExistence type="predicted"/>
<sequence>MLCRCGSPLVSKYSFTASVNRKVIEDRENEKCILSKPRSLIQWNRVPKSANMSYTKGAAIGSTRSLFSTSHGAGSRECMNLLGRGTADSEYYSTLSSAQSWEKRSKAWESLATFSHWVTIYSRLCNNPYPSVDTWGYGLLQSMGCCRGRCRVSPKGFKGLYDM</sequence>
<dbReference type="AlphaFoldDB" id="A0A2H3DWB2"/>
<reference evidence="2" key="1">
    <citation type="journal article" date="2017" name="Nat. Ecol. Evol.">
        <title>Genome expansion and lineage-specific genetic innovations in the forest pathogenic fungi Armillaria.</title>
        <authorList>
            <person name="Sipos G."/>
            <person name="Prasanna A.N."/>
            <person name="Walter M.C."/>
            <person name="O'Connor E."/>
            <person name="Balint B."/>
            <person name="Krizsan K."/>
            <person name="Kiss B."/>
            <person name="Hess J."/>
            <person name="Varga T."/>
            <person name="Slot J."/>
            <person name="Riley R."/>
            <person name="Boka B."/>
            <person name="Rigling D."/>
            <person name="Barry K."/>
            <person name="Lee J."/>
            <person name="Mihaltcheva S."/>
            <person name="LaButti K."/>
            <person name="Lipzen A."/>
            <person name="Waldron R."/>
            <person name="Moloney N.M."/>
            <person name="Sperisen C."/>
            <person name="Kredics L."/>
            <person name="Vagvoelgyi C."/>
            <person name="Patrignani A."/>
            <person name="Fitzpatrick D."/>
            <person name="Nagy I."/>
            <person name="Doyle S."/>
            <person name="Anderson J.B."/>
            <person name="Grigoriev I.V."/>
            <person name="Gueldener U."/>
            <person name="Muensterkoetter M."/>
            <person name="Nagy L.G."/>
        </authorList>
    </citation>
    <scope>NUCLEOTIDE SEQUENCE [LARGE SCALE GENOMIC DNA]</scope>
    <source>
        <strain evidence="2">Ar21-2</strain>
    </source>
</reference>
<dbReference type="EMBL" id="KZ293647">
    <property type="protein sequence ID" value="PBK99495.1"/>
    <property type="molecule type" value="Genomic_DNA"/>
</dbReference>
<organism evidence="1 2">
    <name type="scientific">Armillaria gallica</name>
    <name type="common">Bulbous honey fungus</name>
    <name type="synonym">Armillaria bulbosa</name>
    <dbReference type="NCBI Taxonomy" id="47427"/>
    <lineage>
        <taxon>Eukaryota</taxon>
        <taxon>Fungi</taxon>
        <taxon>Dikarya</taxon>
        <taxon>Basidiomycota</taxon>
        <taxon>Agaricomycotina</taxon>
        <taxon>Agaricomycetes</taxon>
        <taxon>Agaricomycetidae</taxon>
        <taxon>Agaricales</taxon>
        <taxon>Marasmiineae</taxon>
        <taxon>Physalacriaceae</taxon>
        <taxon>Armillaria</taxon>
    </lineage>
</organism>
<evidence type="ECO:0000313" key="1">
    <source>
        <dbReference type="EMBL" id="PBK99495.1"/>
    </source>
</evidence>